<dbReference type="AlphaFoldDB" id="A0A0H5QIK1"/>
<organism evidence="1">
    <name type="scientific">Spongospora subterranea</name>
    <dbReference type="NCBI Taxonomy" id="70186"/>
    <lineage>
        <taxon>Eukaryota</taxon>
        <taxon>Sar</taxon>
        <taxon>Rhizaria</taxon>
        <taxon>Endomyxa</taxon>
        <taxon>Phytomyxea</taxon>
        <taxon>Plasmodiophorida</taxon>
        <taxon>Plasmodiophoridae</taxon>
        <taxon>Spongospora</taxon>
    </lineage>
</organism>
<sequence length="168" mass="17650">MRRLGRRLSTVVSPSAWIAPSATVEGSVRLEAHSSVWYNTVIRGNVTIGCDSNVQDGSVVVGDGNKPTEIGSGVTIGHAARLHSCKIGDRCLVGIGSIITNAEMQAGSQLGAGAVLQPGALVQTGQIWAGNPAKYHRDLTSAETAFLEQSAKIYVQNAEMHRAELGNK</sequence>
<dbReference type="SUPFAM" id="SSF51161">
    <property type="entry name" value="Trimeric LpxA-like enzymes"/>
    <property type="match status" value="1"/>
</dbReference>
<name>A0A0H5QIK1_9EUKA</name>
<reference evidence="1" key="1">
    <citation type="submission" date="2015-04" db="EMBL/GenBank/DDBJ databases">
        <title>The genome sequence of the plant pathogenic Rhizarian Plasmodiophora brassicae reveals insights in its biotrophic life cycle and the origin of chitin synthesis.</title>
        <authorList>
            <person name="Schwelm A."/>
            <person name="Fogelqvist J."/>
            <person name="Knaust A."/>
            <person name="Julke S."/>
            <person name="Lilja T."/>
            <person name="Dhandapani V."/>
            <person name="Bonilla-Rosso G."/>
            <person name="Karlsson M."/>
            <person name="Shevchenko A."/>
            <person name="Choi S.R."/>
            <person name="Kim H.G."/>
            <person name="Park J.Y."/>
            <person name="Lim Y.P."/>
            <person name="Ludwig-Muller J."/>
            <person name="Dixelius C."/>
        </authorList>
    </citation>
    <scope>NUCLEOTIDE SEQUENCE</scope>
    <source>
        <tissue evidence="1">Potato root galls</tissue>
    </source>
</reference>
<dbReference type="InterPro" id="IPR011004">
    <property type="entry name" value="Trimer_LpxA-like_sf"/>
</dbReference>
<proteinExistence type="predicted"/>
<dbReference type="PANTHER" id="PTHR13061:SF50">
    <property type="entry name" value="GAMMA CARBONIC ANHYDRASE 1, MITOCHONDRIAL"/>
    <property type="match status" value="1"/>
</dbReference>
<protein>
    <recommendedName>
        <fullName evidence="2">Gamma carbonic anhydrase family protein</fullName>
    </recommendedName>
</protein>
<dbReference type="CDD" id="cd04645">
    <property type="entry name" value="LbH_gamma_CA_like"/>
    <property type="match status" value="1"/>
</dbReference>
<dbReference type="InterPro" id="IPR047324">
    <property type="entry name" value="LbH_gamma_CA-like"/>
</dbReference>
<dbReference type="InterPro" id="IPR050484">
    <property type="entry name" value="Transf_Hexapept/Carb_Anhydrase"/>
</dbReference>
<dbReference type="Gene3D" id="2.160.10.10">
    <property type="entry name" value="Hexapeptide repeat proteins"/>
    <property type="match status" value="1"/>
</dbReference>
<evidence type="ECO:0000313" key="1">
    <source>
        <dbReference type="EMBL" id="CRZ01146.1"/>
    </source>
</evidence>
<accession>A0A0H5QIK1</accession>
<evidence type="ECO:0008006" key="2">
    <source>
        <dbReference type="Google" id="ProtNLM"/>
    </source>
</evidence>
<dbReference type="PANTHER" id="PTHR13061">
    <property type="entry name" value="DYNACTIN SUBUNIT P25"/>
    <property type="match status" value="1"/>
</dbReference>
<dbReference type="EMBL" id="HACM01000704">
    <property type="protein sequence ID" value="CRZ01146.1"/>
    <property type="molecule type" value="Transcribed_RNA"/>
</dbReference>